<reference evidence="1" key="2">
    <citation type="journal article" date="2015" name="Fish Shellfish Immunol.">
        <title>Early steps in the European eel (Anguilla anguilla)-Vibrio vulnificus interaction in the gills: Role of the RtxA13 toxin.</title>
        <authorList>
            <person name="Callol A."/>
            <person name="Pajuelo D."/>
            <person name="Ebbesson L."/>
            <person name="Teles M."/>
            <person name="MacKenzie S."/>
            <person name="Amaro C."/>
        </authorList>
    </citation>
    <scope>NUCLEOTIDE SEQUENCE</scope>
</reference>
<dbReference type="AlphaFoldDB" id="A0A0E9SSU2"/>
<sequence>MTTMTNIYAKQSAVRGYKNASV</sequence>
<evidence type="ECO:0000313" key="1">
    <source>
        <dbReference type="EMBL" id="JAH43608.1"/>
    </source>
</evidence>
<reference evidence="1" key="1">
    <citation type="submission" date="2014-11" db="EMBL/GenBank/DDBJ databases">
        <authorList>
            <person name="Amaro Gonzalez C."/>
        </authorList>
    </citation>
    <scope>NUCLEOTIDE SEQUENCE</scope>
</reference>
<dbReference type="EMBL" id="GBXM01064969">
    <property type="protein sequence ID" value="JAH43608.1"/>
    <property type="molecule type" value="Transcribed_RNA"/>
</dbReference>
<proteinExistence type="predicted"/>
<protein>
    <submittedName>
        <fullName evidence="1">Uncharacterized protein</fullName>
    </submittedName>
</protein>
<organism evidence="1">
    <name type="scientific">Anguilla anguilla</name>
    <name type="common">European freshwater eel</name>
    <name type="synonym">Muraena anguilla</name>
    <dbReference type="NCBI Taxonomy" id="7936"/>
    <lineage>
        <taxon>Eukaryota</taxon>
        <taxon>Metazoa</taxon>
        <taxon>Chordata</taxon>
        <taxon>Craniata</taxon>
        <taxon>Vertebrata</taxon>
        <taxon>Euteleostomi</taxon>
        <taxon>Actinopterygii</taxon>
        <taxon>Neopterygii</taxon>
        <taxon>Teleostei</taxon>
        <taxon>Anguilliformes</taxon>
        <taxon>Anguillidae</taxon>
        <taxon>Anguilla</taxon>
    </lineage>
</organism>
<name>A0A0E9SSU2_ANGAN</name>
<accession>A0A0E9SSU2</accession>